<gene>
    <name evidence="1" type="ORF">H5410_029580</name>
</gene>
<dbReference type="Gene3D" id="3.80.10.10">
    <property type="entry name" value="Ribonuclease Inhibitor"/>
    <property type="match status" value="1"/>
</dbReference>
<protein>
    <submittedName>
        <fullName evidence="1">Uncharacterized protein</fullName>
    </submittedName>
</protein>
<comment type="caution">
    <text evidence="1">The sequence shown here is derived from an EMBL/GenBank/DDBJ whole genome shotgun (WGS) entry which is preliminary data.</text>
</comment>
<accession>A0A9J5YDC8</accession>
<proteinExistence type="predicted"/>
<keyword evidence="2" id="KW-1185">Reference proteome</keyword>
<dbReference type="AlphaFoldDB" id="A0A9J5YDC8"/>
<reference evidence="1 2" key="1">
    <citation type="submission" date="2020-09" db="EMBL/GenBank/DDBJ databases">
        <title>De no assembly of potato wild relative species, Solanum commersonii.</title>
        <authorList>
            <person name="Cho K."/>
        </authorList>
    </citation>
    <scope>NUCLEOTIDE SEQUENCE [LARGE SCALE GENOMIC DNA]</scope>
    <source>
        <strain evidence="1">LZ3.2</strain>
        <tissue evidence="1">Leaf</tissue>
    </source>
</reference>
<sequence length="179" mass="20060">MSSAISVDLSSSKSKKEESLMDITRHFTRSQILGNSTKLFLAFVGDSNLGLHYVLSGCERLRKLEIRNCPFGNEALLANAAKLETMRSIWMSNCSVSFEACKLLAQKLPGLNVEVIDEKDHPDTRPESCPVEKLYIYRTVSAWRFNTPGFAWIIDEDAALTPYSNGNCSLASSYKDFNY</sequence>
<name>A0A9J5YDC8_SOLCO</name>
<evidence type="ECO:0000313" key="1">
    <source>
        <dbReference type="EMBL" id="KAG5598210.1"/>
    </source>
</evidence>
<dbReference type="OrthoDB" id="1301361at2759"/>
<evidence type="ECO:0000313" key="2">
    <source>
        <dbReference type="Proteomes" id="UP000824120"/>
    </source>
</evidence>
<dbReference type="SUPFAM" id="SSF52047">
    <property type="entry name" value="RNI-like"/>
    <property type="match status" value="1"/>
</dbReference>
<dbReference type="EMBL" id="JACXVP010000006">
    <property type="protein sequence ID" value="KAG5598210.1"/>
    <property type="molecule type" value="Genomic_DNA"/>
</dbReference>
<dbReference type="InterPro" id="IPR032675">
    <property type="entry name" value="LRR_dom_sf"/>
</dbReference>
<dbReference type="Proteomes" id="UP000824120">
    <property type="component" value="Chromosome 6"/>
</dbReference>
<organism evidence="1 2">
    <name type="scientific">Solanum commersonii</name>
    <name type="common">Commerson's wild potato</name>
    <name type="synonym">Commerson's nightshade</name>
    <dbReference type="NCBI Taxonomy" id="4109"/>
    <lineage>
        <taxon>Eukaryota</taxon>
        <taxon>Viridiplantae</taxon>
        <taxon>Streptophyta</taxon>
        <taxon>Embryophyta</taxon>
        <taxon>Tracheophyta</taxon>
        <taxon>Spermatophyta</taxon>
        <taxon>Magnoliopsida</taxon>
        <taxon>eudicotyledons</taxon>
        <taxon>Gunneridae</taxon>
        <taxon>Pentapetalae</taxon>
        <taxon>asterids</taxon>
        <taxon>lamiids</taxon>
        <taxon>Solanales</taxon>
        <taxon>Solanaceae</taxon>
        <taxon>Solanoideae</taxon>
        <taxon>Solaneae</taxon>
        <taxon>Solanum</taxon>
    </lineage>
</organism>